<comment type="cofactor">
    <cofactor evidence="1">
        <name>Zn(2+)</name>
        <dbReference type="ChEBI" id="CHEBI:29105"/>
    </cofactor>
</comment>
<keyword evidence="3" id="KW-0645">Protease</keyword>
<keyword evidence="4" id="KW-0479">Metal-binding</keyword>
<dbReference type="STRING" id="441209.GCA_001870665_00878"/>
<evidence type="ECO:0000256" key="10">
    <source>
        <dbReference type="ARBA" id="ARBA00093448"/>
    </source>
</evidence>
<keyword evidence="8" id="KW-0482">Metalloprotease</keyword>
<organism evidence="13 14">
    <name type="scientific">Roseinatronobacter bogoriensis subsp. barguzinensis</name>
    <dbReference type="NCBI Taxonomy" id="441209"/>
    <lineage>
        <taxon>Bacteria</taxon>
        <taxon>Pseudomonadati</taxon>
        <taxon>Pseudomonadota</taxon>
        <taxon>Alphaproteobacteria</taxon>
        <taxon>Rhodobacterales</taxon>
        <taxon>Paracoccaceae</taxon>
        <taxon>Roseinatronobacter</taxon>
    </lineage>
</organism>
<dbReference type="GO" id="GO:0071555">
    <property type="term" value="P:cell wall organization"/>
    <property type="evidence" value="ECO:0007669"/>
    <property type="project" value="UniProtKB-KW"/>
</dbReference>
<reference evidence="13 14" key="1">
    <citation type="submission" date="2017-11" db="EMBL/GenBank/DDBJ databases">
        <title>Revised Sequence and Annotation of the Rhodobaca barguzinensis strain alga05 Genome.</title>
        <authorList>
            <person name="Kopejtka K."/>
            <person name="Tomasch J.M."/>
            <person name="Bunk B."/>
            <person name="Koblizek M."/>
        </authorList>
    </citation>
    <scope>NUCLEOTIDE SEQUENCE [LARGE SCALE GENOMIC DNA]</scope>
    <source>
        <strain evidence="14">alga05</strain>
    </source>
</reference>
<dbReference type="Proteomes" id="UP000228948">
    <property type="component" value="Chromosome"/>
</dbReference>
<evidence type="ECO:0000256" key="3">
    <source>
        <dbReference type="ARBA" id="ARBA00022670"/>
    </source>
</evidence>
<dbReference type="AlphaFoldDB" id="A0A2K8K5K9"/>
<evidence type="ECO:0000256" key="5">
    <source>
        <dbReference type="ARBA" id="ARBA00022729"/>
    </source>
</evidence>
<dbReference type="KEGG" id="rbg:BG454_01780"/>
<keyword evidence="12" id="KW-0472">Membrane</keyword>
<dbReference type="InterPro" id="IPR009045">
    <property type="entry name" value="Zn_M74/Hedgehog-like"/>
</dbReference>
<evidence type="ECO:0000256" key="8">
    <source>
        <dbReference type="ARBA" id="ARBA00023049"/>
    </source>
</evidence>
<proteinExistence type="inferred from homology"/>
<dbReference type="GO" id="GO:0008237">
    <property type="term" value="F:metallopeptidase activity"/>
    <property type="evidence" value="ECO:0007669"/>
    <property type="project" value="UniProtKB-KW"/>
</dbReference>
<dbReference type="PANTHER" id="PTHR37425:SF1">
    <property type="entry name" value="OUTER MEMBRANE PROTEIN"/>
    <property type="match status" value="1"/>
</dbReference>
<evidence type="ECO:0000256" key="6">
    <source>
        <dbReference type="ARBA" id="ARBA00022801"/>
    </source>
</evidence>
<keyword evidence="5" id="KW-0732">Signal</keyword>
<sequence length="204" mass="22621">MVRASGIERRRNETIPEFYMPLDDQRPAIDRRAFLFGASAAATCLTASPGLALPFLRRSSPEPAGAPRSLMMIHQQSEEVFNEVYFDGNIYDLDALKRFAHFARDLRTNEVGEMNPHLLDLASEIQQHAGADAPLILTHGFRSSSRNVRGGAANSHHLHGQALDIAHYSLSIGALHQHAAKIGRGGLGRYSTFIHIDIGETRRW</sequence>
<evidence type="ECO:0000256" key="9">
    <source>
        <dbReference type="ARBA" id="ARBA00023316"/>
    </source>
</evidence>
<evidence type="ECO:0000256" key="1">
    <source>
        <dbReference type="ARBA" id="ARBA00001947"/>
    </source>
</evidence>
<comment type="pathway">
    <text evidence="2">Cell wall biogenesis; cell wall polysaccharide biosynthesis.</text>
</comment>
<dbReference type="Pfam" id="PF05951">
    <property type="entry name" value="Peptidase_M15_2"/>
    <property type="match status" value="1"/>
</dbReference>
<keyword evidence="12" id="KW-0812">Transmembrane</keyword>
<evidence type="ECO:0000256" key="2">
    <source>
        <dbReference type="ARBA" id="ARBA00004776"/>
    </source>
</evidence>
<evidence type="ECO:0000256" key="11">
    <source>
        <dbReference type="ARBA" id="ARBA00093666"/>
    </source>
</evidence>
<keyword evidence="7" id="KW-0862">Zinc</keyword>
<gene>
    <name evidence="13" type="ORF">BG454_01780</name>
</gene>
<evidence type="ECO:0000313" key="13">
    <source>
        <dbReference type="EMBL" id="ATX64717.1"/>
    </source>
</evidence>
<evidence type="ECO:0000256" key="7">
    <source>
        <dbReference type="ARBA" id="ARBA00022833"/>
    </source>
</evidence>
<dbReference type="PANTHER" id="PTHR37425">
    <property type="match status" value="1"/>
</dbReference>
<evidence type="ECO:0000313" key="14">
    <source>
        <dbReference type="Proteomes" id="UP000228948"/>
    </source>
</evidence>
<accession>A0A2K8K5K9</accession>
<dbReference type="Gene3D" id="3.30.1380.10">
    <property type="match status" value="1"/>
</dbReference>
<evidence type="ECO:0000256" key="12">
    <source>
        <dbReference type="SAM" id="Phobius"/>
    </source>
</evidence>
<comment type="similarity">
    <text evidence="10">Belongs to the peptidase M15 family.</text>
</comment>
<keyword evidence="9" id="KW-0961">Cell wall biogenesis/degradation</keyword>
<keyword evidence="12" id="KW-1133">Transmembrane helix</keyword>
<dbReference type="EMBL" id="CP024899">
    <property type="protein sequence ID" value="ATX64717.1"/>
    <property type="molecule type" value="Genomic_DNA"/>
</dbReference>
<dbReference type="InterPro" id="IPR010275">
    <property type="entry name" value="MepK"/>
</dbReference>
<protein>
    <recommendedName>
        <fullName evidence="11">Murein endopeptidase K</fullName>
    </recommendedName>
</protein>
<feature type="transmembrane region" description="Helical" evidence="12">
    <location>
        <begin position="33"/>
        <end position="56"/>
    </location>
</feature>
<dbReference type="RefSeq" id="WP_084634728.1">
    <property type="nucleotide sequence ID" value="NZ_SODJ01000009.1"/>
</dbReference>
<evidence type="ECO:0000256" key="4">
    <source>
        <dbReference type="ARBA" id="ARBA00022723"/>
    </source>
</evidence>
<dbReference type="GO" id="GO:0006508">
    <property type="term" value="P:proteolysis"/>
    <property type="evidence" value="ECO:0007669"/>
    <property type="project" value="UniProtKB-KW"/>
</dbReference>
<keyword evidence="6" id="KW-0378">Hydrolase</keyword>
<name>A0A2K8K5K9_9RHOB</name>
<dbReference type="SUPFAM" id="SSF55166">
    <property type="entry name" value="Hedgehog/DD-peptidase"/>
    <property type="match status" value="1"/>
</dbReference>
<keyword evidence="14" id="KW-1185">Reference proteome</keyword>
<dbReference type="GO" id="GO:0046872">
    <property type="term" value="F:metal ion binding"/>
    <property type="evidence" value="ECO:0007669"/>
    <property type="project" value="UniProtKB-KW"/>
</dbReference>